<keyword evidence="2" id="KW-1185">Reference proteome</keyword>
<evidence type="ECO:0000313" key="1">
    <source>
        <dbReference type="EMBL" id="KAJ7303580.1"/>
    </source>
</evidence>
<name>A0AAD7E8V3_9AGAR</name>
<organism evidence="1 2">
    <name type="scientific">Mycena albidolilacea</name>
    <dbReference type="NCBI Taxonomy" id="1033008"/>
    <lineage>
        <taxon>Eukaryota</taxon>
        <taxon>Fungi</taxon>
        <taxon>Dikarya</taxon>
        <taxon>Basidiomycota</taxon>
        <taxon>Agaricomycotina</taxon>
        <taxon>Agaricomycetes</taxon>
        <taxon>Agaricomycetidae</taxon>
        <taxon>Agaricales</taxon>
        <taxon>Marasmiineae</taxon>
        <taxon>Mycenaceae</taxon>
        <taxon>Mycena</taxon>
    </lineage>
</organism>
<proteinExistence type="predicted"/>
<protein>
    <submittedName>
        <fullName evidence="1">Uncharacterized protein</fullName>
    </submittedName>
</protein>
<reference evidence="1" key="1">
    <citation type="submission" date="2023-03" db="EMBL/GenBank/DDBJ databases">
        <title>Massive genome expansion in bonnet fungi (Mycena s.s.) driven by repeated elements and novel gene families across ecological guilds.</title>
        <authorList>
            <consortium name="Lawrence Berkeley National Laboratory"/>
            <person name="Harder C.B."/>
            <person name="Miyauchi S."/>
            <person name="Viragh M."/>
            <person name="Kuo A."/>
            <person name="Thoen E."/>
            <person name="Andreopoulos B."/>
            <person name="Lu D."/>
            <person name="Skrede I."/>
            <person name="Drula E."/>
            <person name="Henrissat B."/>
            <person name="Morin E."/>
            <person name="Kohler A."/>
            <person name="Barry K."/>
            <person name="LaButti K."/>
            <person name="Morin E."/>
            <person name="Salamov A."/>
            <person name="Lipzen A."/>
            <person name="Mereny Z."/>
            <person name="Hegedus B."/>
            <person name="Baldrian P."/>
            <person name="Stursova M."/>
            <person name="Weitz H."/>
            <person name="Taylor A."/>
            <person name="Grigoriev I.V."/>
            <person name="Nagy L.G."/>
            <person name="Martin F."/>
            <person name="Kauserud H."/>
        </authorList>
    </citation>
    <scope>NUCLEOTIDE SEQUENCE</scope>
    <source>
        <strain evidence="1">CBHHK002</strain>
    </source>
</reference>
<dbReference type="EMBL" id="JARIHO010000105">
    <property type="protein sequence ID" value="KAJ7303580.1"/>
    <property type="molecule type" value="Genomic_DNA"/>
</dbReference>
<comment type="caution">
    <text evidence="1">The sequence shown here is derived from an EMBL/GenBank/DDBJ whole genome shotgun (WGS) entry which is preliminary data.</text>
</comment>
<accession>A0AAD7E8V3</accession>
<dbReference type="Proteomes" id="UP001218218">
    <property type="component" value="Unassembled WGS sequence"/>
</dbReference>
<gene>
    <name evidence="1" type="ORF">DFH08DRAFT_825860</name>
</gene>
<evidence type="ECO:0000313" key="2">
    <source>
        <dbReference type="Proteomes" id="UP001218218"/>
    </source>
</evidence>
<sequence length="284" mass="32292">MSHSSTVENNLVSTSPVQNVGQWTKNLSYWLGDGSIIIRVTVLWLQEETILSFHQIEGVLYKIHVSLLTQLSPNLAEILSILHGPVEEGTELLPLHIAGLAADSELTWKLESREWSPMINLEERECVLKNLLKVCSLWGVAVGKNYAKLNLEGIYLDLSRRLELAKQYSIHEWVPGVIDKIFQGKLTDLNDLDLAHMGIECTKHNMCVATWKRLWDRIGRKLLQPDTPIQTTEILAEVKRLSNKDLNKKCHLDIVRDIEHTIVFVDQRVIAGVINSIIAYHKNP</sequence>
<dbReference type="AlphaFoldDB" id="A0AAD7E8V3"/>